<keyword evidence="6 7" id="KW-0472">Membrane</keyword>
<feature type="transmembrane region" description="Helical" evidence="7">
    <location>
        <begin position="180"/>
        <end position="200"/>
    </location>
</feature>
<dbReference type="RefSeq" id="WP_179238447.1">
    <property type="nucleotide sequence ID" value="NZ_JACBNQ010000012.1"/>
</dbReference>
<keyword evidence="5 7" id="KW-1133">Transmembrane helix</keyword>
<keyword evidence="10" id="KW-1185">Reference proteome</keyword>
<feature type="domain" description="EamA" evidence="8">
    <location>
        <begin position="6"/>
        <end position="136"/>
    </location>
</feature>
<feature type="transmembrane region" description="Helical" evidence="7">
    <location>
        <begin position="67"/>
        <end position="88"/>
    </location>
</feature>
<feature type="domain" description="EamA" evidence="8">
    <location>
        <begin position="149"/>
        <end position="284"/>
    </location>
</feature>
<dbReference type="PANTHER" id="PTHR42920:SF5">
    <property type="entry name" value="EAMA DOMAIN-CONTAINING PROTEIN"/>
    <property type="match status" value="1"/>
</dbReference>
<feature type="transmembrane region" description="Helical" evidence="7">
    <location>
        <begin position="94"/>
        <end position="113"/>
    </location>
</feature>
<dbReference type="InterPro" id="IPR037185">
    <property type="entry name" value="EmrE-like"/>
</dbReference>
<dbReference type="EMBL" id="JACBNQ010000012">
    <property type="protein sequence ID" value="NYB74744.1"/>
    <property type="molecule type" value="Genomic_DNA"/>
</dbReference>
<feature type="transmembrane region" description="Helical" evidence="7">
    <location>
        <begin position="149"/>
        <end position="168"/>
    </location>
</feature>
<keyword evidence="4 7" id="KW-0812">Transmembrane</keyword>
<gene>
    <name evidence="9" type="ORF">HZF24_11410</name>
</gene>
<organism evidence="9 10">
    <name type="scientific">Sedimentibacter hydroxybenzoicus DSM 7310</name>
    <dbReference type="NCBI Taxonomy" id="1123245"/>
    <lineage>
        <taxon>Bacteria</taxon>
        <taxon>Bacillati</taxon>
        <taxon>Bacillota</taxon>
        <taxon>Tissierellia</taxon>
        <taxon>Sedimentibacter</taxon>
    </lineage>
</organism>
<name>A0A974BK34_SEDHY</name>
<dbReference type="Pfam" id="PF00892">
    <property type="entry name" value="EamA"/>
    <property type="match status" value="2"/>
</dbReference>
<evidence type="ECO:0000256" key="4">
    <source>
        <dbReference type="ARBA" id="ARBA00022692"/>
    </source>
</evidence>
<comment type="caution">
    <text evidence="9">The sequence shown here is derived from an EMBL/GenBank/DDBJ whole genome shotgun (WGS) entry which is preliminary data.</text>
</comment>
<dbReference type="InterPro" id="IPR000620">
    <property type="entry name" value="EamA_dom"/>
</dbReference>
<reference evidence="9" key="1">
    <citation type="submission" date="2020-07" db="EMBL/GenBank/DDBJ databases">
        <title>Genomic analysis of a strain of Sedimentibacter Hydroxybenzoicus DSM7310.</title>
        <authorList>
            <person name="Ma S."/>
        </authorList>
    </citation>
    <scope>NUCLEOTIDE SEQUENCE</scope>
    <source>
        <strain evidence="9">DSM 7310</strain>
    </source>
</reference>
<evidence type="ECO:0000256" key="2">
    <source>
        <dbReference type="ARBA" id="ARBA00007362"/>
    </source>
</evidence>
<feature type="transmembrane region" description="Helical" evidence="7">
    <location>
        <begin position="7"/>
        <end position="25"/>
    </location>
</feature>
<dbReference type="SUPFAM" id="SSF103481">
    <property type="entry name" value="Multidrug resistance efflux transporter EmrE"/>
    <property type="match status" value="2"/>
</dbReference>
<dbReference type="PANTHER" id="PTHR42920">
    <property type="entry name" value="OS03G0707200 PROTEIN-RELATED"/>
    <property type="match status" value="1"/>
</dbReference>
<dbReference type="InterPro" id="IPR051258">
    <property type="entry name" value="Diverse_Substrate_Transporter"/>
</dbReference>
<evidence type="ECO:0000256" key="5">
    <source>
        <dbReference type="ARBA" id="ARBA00022989"/>
    </source>
</evidence>
<feature type="transmembrane region" description="Helical" evidence="7">
    <location>
        <begin position="120"/>
        <end position="137"/>
    </location>
</feature>
<evidence type="ECO:0000313" key="9">
    <source>
        <dbReference type="EMBL" id="NYB74744.1"/>
    </source>
</evidence>
<evidence type="ECO:0000256" key="6">
    <source>
        <dbReference type="ARBA" id="ARBA00023136"/>
    </source>
</evidence>
<accession>A0A974BK34</accession>
<evidence type="ECO:0000256" key="3">
    <source>
        <dbReference type="ARBA" id="ARBA00022475"/>
    </source>
</evidence>
<protein>
    <submittedName>
        <fullName evidence="9">DMT family transporter</fullName>
    </submittedName>
</protein>
<evidence type="ECO:0000313" key="10">
    <source>
        <dbReference type="Proteomes" id="UP000611629"/>
    </source>
</evidence>
<dbReference type="Proteomes" id="UP000611629">
    <property type="component" value="Unassembled WGS sequence"/>
</dbReference>
<dbReference type="GO" id="GO:0005886">
    <property type="term" value="C:plasma membrane"/>
    <property type="evidence" value="ECO:0007669"/>
    <property type="project" value="UniProtKB-SubCell"/>
</dbReference>
<sequence>MTKQIKADMMLLLVTLGWGVSYLLVDISLEDMGSFTLNANRFLIAFAVAVALSYRKLRNISKETLKYSIILGFLLVFVYIGANLGVQYTTLSNTGFLCGLSVVFTPILSSVIYKKAPDKKLSIVIIMSFVGIALLTLKDNFAINSENLFGDSMSIMCAFVYSIDLLITERAVKKEEVNPFQLGILQLGVTGTLNLLLAFIFEKPNFPTTPNIWASVLFLSIFCTGLAFIIQAVAQQYTSASHVGVIFSLETLFAGIVAYIFAREVLTLKSYIGAFLMILSLFIMEVDHRTLLKKLRIKSIKTSG</sequence>
<evidence type="ECO:0000256" key="7">
    <source>
        <dbReference type="SAM" id="Phobius"/>
    </source>
</evidence>
<keyword evidence="3" id="KW-1003">Cell membrane</keyword>
<evidence type="ECO:0000259" key="8">
    <source>
        <dbReference type="Pfam" id="PF00892"/>
    </source>
</evidence>
<feature type="transmembrane region" description="Helical" evidence="7">
    <location>
        <begin position="37"/>
        <end position="55"/>
    </location>
</feature>
<comment type="subcellular location">
    <subcellularLocation>
        <location evidence="1">Cell membrane</location>
        <topology evidence="1">Multi-pass membrane protein</topology>
    </subcellularLocation>
</comment>
<feature type="transmembrane region" description="Helical" evidence="7">
    <location>
        <begin position="268"/>
        <end position="286"/>
    </location>
</feature>
<comment type="similarity">
    <text evidence="2">Belongs to the EamA transporter family.</text>
</comment>
<evidence type="ECO:0000256" key="1">
    <source>
        <dbReference type="ARBA" id="ARBA00004651"/>
    </source>
</evidence>
<feature type="transmembrane region" description="Helical" evidence="7">
    <location>
        <begin position="212"/>
        <end position="230"/>
    </location>
</feature>
<feature type="transmembrane region" description="Helical" evidence="7">
    <location>
        <begin position="242"/>
        <end position="262"/>
    </location>
</feature>
<dbReference type="AlphaFoldDB" id="A0A974BK34"/>
<proteinExistence type="inferred from homology"/>